<dbReference type="AlphaFoldDB" id="A0A1J0KUZ1"/>
<dbReference type="Gene3D" id="3.30.1490.190">
    <property type="match status" value="1"/>
</dbReference>
<evidence type="ECO:0000256" key="7">
    <source>
        <dbReference type="PIRSR" id="PIRSR602481-1"/>
    </source>
</evidence>
<dbReference type="EMBL" id="CP009654">
    <property type="protein sequence ID" value="APC97495.1"/>
    <property type="molecule type" value="Genomic_DNA"/>
</dbReference>
<dbReference type="InterPro" id="IPR002481">
    <property type="entry name" value="FUR"/>
</dbReference>
<sequence length="141" mass="16416">MSFIKVAKNFCDENKFRFTKPRKQVLELLLSRSNPMGAYDILEELSTENHKLSPPTIYRAIDFWVEQGFIHKIMSLNSYIACKDRHTTNHIILFICDSCKKVNEVHIKEDIDFFNINDSIKNFHPRQAFTEVNGLCAACTN</sequence>
<keyword evidence="4" id="KW-0805">Transcription regulation</keyword>
<keyword evidence="9" id="KW-1185">Reference proteome</keyword>
<dbReference type="GO" id="GO:0005829">
    <property type="term" value="C:cytosol"/>
    <property type="evidence" value="ECO:0007669"/>
    <property type="project" value="TreeGrafter"/>
</dbReference>
<name>A0A1J0KUZ1_9GAMM</name>
<proteinExistence type="inferred from homology"/>
<dbReference type="Proteomes" id="UP000182521">
    <property type="component" value="Chromosome"/>
</dbReference>
<evidence type="ECO:0000256" key="6">
    <source>
        <dbReference type="ARBA" id="ARBA00023163"/>
    </source>
</evidence>
<accession>A0A1J0KUZ1</accession>
<dbReference type="GO" id="GO:0000976">
    <property type="term" value="F:transcription cis-regulatory region binding"/>
    <property type="evidence" value="ECO:0007669"/>
    <property type="project" value="TreeGrafter"/>
</dbReference>
<evidence type="ECO:0000256" key="3">
    <source>
        <dbReference type="ARBA" id="ARBA00022833"/>
    </source>
</evidence>
<evidence type="ECO:0000256" key="2">
    <source>
        <dbReference type="ARBA" id="ARBA00022491"/>
    </source>
</evidence>
<gene>
    <name evidence="8" type="ORF">KX01_456</name>
</gene>
<dbReference type="GO" id="GO:0045892">
    <property type="term" value="P:negative regulation of DNA-templated transcription"/>
    <property type="evidence" value="ECO:0007669"/>
    <property type="project" value="TreeGrafter"/>
</dbReference>
<evidence type="ECO:0000256" key="1">
    <source>
        <dbReference type="ARBA" id="ARBA00007957"/>
    </source>
</evidence>
<keyword evidence="5" id="KW-0238">DNA-binding</keyword>
<reference evidence="9" key="1">
    <citation type="submission" date="2014-10" db="EMBL/GenBank/DDBJ databases">
        <authorList>
            <person name="Kuske C.R."/>
            <person name="Challacombe J.F."/>
            <person name="Daligault H.E."/>
            <person name="Davenport K.W."/>
            <person name="Johnson S.L."/>
            <person name="Siddaramappa S."/>
            <person name="Petersen J.M."/>
        </authorList>
    </citation>
    <scope>NUCLEOTIDE SEQUENCE [LARGE SCALE GENOMIC DNA]</scope>
    <source>
        <strain evidence="9">CA97-1460</strain>
    </source>
</reference>
<dbReference type="GO" id="GO:0003700">
    <property type="term" value="F:DNA-binding transcription factor activity"/>
    <property type="evidence" value="ECO:0007669"/>
    <property type="project" value="InterPro"/>
</dbReference>
<dbReference type="Pfam" id="PF01475">
    <property type="entry name" value="FUR"/>
    <property type="match status" value="1"/>
</dbReference>
<evidence type="ECO:0000313" key="9">
    <source>
        <dbReference type="Proteomes" id="UP000182521"/>
    </source>
</evidence>
<dbReference type="OrthoDB" id="9801127at2"/>
<dbReference type="PANTHER" id="PTHR33202:SF6">
    <property type="entry name" value="ZINC UPTAKE REGULATION PROTEIN"/>
    <property type="match status" value="1"/>
</dbReference>
<dbReference type="PANTHER" id="PTHR33202">
    <property type="entry name" value="ZINC UPTAKE REGULATION PROTEIN"/>
    <property type="match status" value="1"/>
</dbReference>
<feature type="binding site" evidence="7">
    <location>
        <position position="99"/>
    </location>
    <ligand>
        <name>Zn(2+)</name>
        <dbReference type="ChEBI" id="CHEBI:29105"/>
    </ligand>
</feature>
<feature type="binding site" evidence="7">
    <location>
        <position position="139"/>
    </location>
    <ligand>
        <name>Zn(2+)</name>
        <dbReference type="ChEBI" id="CHEBI:29105"/>
    </ligand>
</feature>
<evidence type="ECO:0000313" key="8">
    <source>
        <dbReference type="EMBL" id="APC97495.1"/>
    </source>
</evidence>
<comment type="similarity">
    <text evidence="1">Belongs to the Fur family.</text>
</comment>
<keyword evidence="3 7" id="KW-0862">Zinc</keyword>
<keyword evidence="7" id="KW-0479">Metal-binding</keyword>
<comment type="cofactor">
    <cofactor evidence="7">
        <name>Zn(2+)</name>
        <dbReference type="ChEBI" id="CHEBI:29105"/>
    </cofactor>
    <text evidence="7">Binds 1 zinc ion per subunit.</text>
</comment>
<keyword evidence="6" id="KW-0804">Transcription</keyword>
<evidence type="ECO:0000256" key="5">
    <source>
        <dbReference type="ARBA" id="ARBA00023125"/>
    </source>
</evidence>
<dbReference type="Gene3D" id="1.10.10.10">
    <property type="entry name" value="Winged helix-like DNA-binding domain superfamily/Winged helix DNA-binding domain"/>
    <property type="match status" value="1"/>
</dbReference>
<feature type="binding site" evidence="7">
    <location>
        <position position="136"/>
    </location>
    <ligand>
        <name>Zn(2+)</name>
        <dbReference type="ChEBI" id="CHEBI:29105"/>
    </ligand>
</feature>
<dbReference type="RefSeq" id="WP_071663444.1">
    <property type="nucleotide sequence ID" value="NZ_CP009654.1"/>
</dbReference>
<dbReference type="GO" id="GO:0008270">
    <property type="term" value="F:zinc ion binding"/>
    <property type="evidence" value="ECO:0007669"/>
    <property type="project" value="TreeGrafter"/>
</dbReference>
<dbReference type="SUPFAM" id="SSF46785">
    <property type="entry name" value="Winged helix' DNA-binding domain"/>
    <property type="match status" value="1"/>
</dbReference>
<dbReference type="GO" id="GO:1900376">
    <property type="term" value="P:regulation of secondary metabolite biosynthetic process"/>
    <property type="evidence" value="ECO:0007669"/>
    <property type="project" value="TreeGrafter"/>
</dbReference>
<keyword evidence="2" id="KW-0678">Repressor</keyword>
<evidence type="ECO:0000256" key="4">
    <source>
        <dbReference type="ARBA" id="ARBA00023015"/>
    </source>
</evidence>
<dbReference type="InterPro" id="IPR036390">
    <property type="entry name" value="WH_DNA-bd_sf"/>
</dbReference>
<organism evidence="8 9">
    <name type="scientific">Francisella frigiditurris</name>
    <dbReference type="NCBI Taxonomy" id="1542390"/>
    <lineage>
        <taxon>Bacteria</taxon>
        <taxon>Pseudomonadati</taxon>
        <taxon>Pseudomonadota</taxon>
        <taxon>Gammaproteobacteria</taxon>
        <taxon>Thiotrichales</taxon>
        <taxon>Francisellaceae</taxon>
        <taxon>Francisella</taxon>
    </lineage>
</organism>
<protein>
    <submittedName>
        <fullName evidence="8">Ferric uptake regulator family protein</fullName>
    </submittedName>
</protein>
<dbReference type="KEGG" id="frc:KX01_456"/>
<dbReference type="STRING" id="1542390.KX01_456"/>
<dbReference type="InterPro" id="IPR036388">
    <property type="entry name" value="WH-like_DNA-bd_sf"/>
</dbReference>
<feature type="binding site" evidence="7">
    <location>
        <position position="96"/>
    </location>
    <ligand>
        <name>Zn(2+)</name>
        <dbReference type="ChEBI" id="CHEBI:29105"/>
    </ligand>
</feature>
<dbReference type="InterPro" id="IPR043135">
    <property type="entry name" value="Fur_C"/>
</dbReference>